<protein>
    <submittedName>
        <fullName evidence="2">Uncharacterized protein</fullName>
    </submittedName>
</protein>
<comment type="caution">
    <text evidence="2">The sequence shown here is derived from an EMBL/GenBank/DDBJ whole genome shotgun (WGS) entry which is preliminary data.</text>
</comment>
<organism evidence="2 3">
    <name type="scientific">Mucilaginibacter arboris</name>
    <dbReference type="NCBI Taxonomy" id="2682090"/>
    <lineage>
        <taxon>Bacteria</taxon>
        <taxon>Pseudomonadati</taxon>
        <taxon>Bacteroidota</taxon>
        <taxon>Sphingobacteriia</taxon>
        <taxon>Sphingobacteriales</taxon>
        <taxon>Sphingobacteriaceae</taxon>
        <taxon>Mucilaginibacter</taxon>
    </lineage>
</organism>
<gene>
    <name evidence="2" type="ORF">GO621_05210</name>
</gene>
<reference evidence="2 3" key="1">
    <citation type="submission" date="2019-12" db="EMBL/GenBank/DDBJ databases">
        <title>Mucilaginibacter sp. HMF7410 genome sequencing and assembly.</title>
        <authorList>
            <person name="Kang H."/>
            <person name="Cha I."/>
            <person name="Kim H."/>
            <person name="Joh K."/>
        </authorList>
    </citation>
    <scope>NUCLEOTIDE SEQUENCE [LARGE SCALE GENOMIC DNA]</scope>
    <source>
        <strain evidence="2 3">HMF7410</strain>
    </source>
</reference>
<evidence type="ECO:0000313" key="2">
    <source>
        <dbReference type="EMBL" id="MVN20933.1"/>
    </source>
</evidence>
<evidence type="ECO:0000256" key="1">
    <source>
        <dbReference type="SAM" id="Phobius"/>
    </source>
</evidence>
<sequence>MLNLNWFKRKGIFFIPTTWIGWMIFAIAIVYMVYVFIQIDSISHSVSDTMINFVFAVLVISAVYTLIAYLTSYKNKTSI</sequence>
<keyword evidence="1" id="KW-1133">Transmembrane helix</keyword>
<accession>A0A7K1SUJ1</accession>
<dbReference type="Proteomes" id="UP000462014">
    <property type="component" value="Unassembled WGS sequence"/>
</dbReference>
<name>A0A7K1SUJ1_9SPHI</name>
<keyword evidence="1" id="KW-0812">Transmembrane</keyword>
<proteinExistence type="predicted"/>
<keyword evidence="1" id="KW-0472">Membrane</keyword>
<evidence type="ECO:0000313" key="3">
    <source>
        <dbReference type="Proteomes" id="UP000462014"/>
    </source>
</evidence>
<dbReference type="AlphaFoldDB" id="A0A7K1SUJ1"/>
<keyword evidence="3" id="KW-1185">Reference proteome</keyword>
<feature type="transmembrane region" description="Helical" evidence="1">
    <location>
        <begin position="49"/>
        <end position="70"/>
    </location>
</feature>
<dbReference type="EMBL" id="WPIK01000004">
    <property type="protein sequence ID" value="MVN20933.1"/>
    <property type="molecule type" value="Genomic_DNA"/>
</dbReference>
<feature type="transmembrane region" description="Helical" evidence="1">
    <location>
        <begin position="12"/>
        <end position="37"/>
    </location>
</feature>